<sequence length="276" mass="29395">MSAAGVPPPLAVGGFFRLRRREFLRFILNKLPTAEAPVMVLAADAGSVAARCARASCSSSCCSLDSRSGSSSAVDFKLLKLVSQILTNALNSSYDLRRAFTLSFSSTLGSGRPAVLLARPACPTTSLADAAAAAATAVSCRNSDLNSSCCCCLSRGLLGRMRRPSTIWPLRRSASRRDFSFSFLLTVAYTGEPSAKCFFLLPPLLPPPPPPPSGTVKFVQQLGPEQFGTKRRTSASLQSSLLLFAITVLLLPLFTVHVVGSVVDWKINHLLLLTST</sequence>
<dbReference type="EnsemblMetazoa" id="ACOM039951-RA">
    <property type="protein sequence ID" value="ACOM039951-PA.1"/>
    <property type="gene ID" value="ACOM039951"/>
</dbReference>
<keyword evidence="1" id="KW-0812">Transmembrane</keyword>
<reference evidence="2" key="1">
    <citation type="submission" date="2022-08" db="UniProtKB">
        <authorList>
            <consortium name="EnsemblMetazoa"/>
        </authorList>
    </citation>
    <scope>IDENTIFICATION</scope>
</reference>
<dbReference type="Proteomes" id="UP000075882">
    <property type="component" value="Unassembled WGS sequence"/>
</dbReference>
<protein>
    <submittedName>
        <fullName evidence="2">Uncharacterized protein</fullName>
    </submittedName>
</protein>
<organism evidence="2">
    <name type="scientific">Anopheles coluzzii</name>
    <name type="common">African malaria mosquito</name>
    <dbReference type="NCBI Taxonomy" id="1518534"/>
    <lineage>
        <taxon>Eukaryota</taxon>
        <taxon>Metazoa</taxon>
        <taxon>Ecdysozoa</taxon>
        <taxon>Arthropoda</taxon>
        <taxon>Hexapoda</taxon>
        <taxon>Insecta</taxon>
        <taxon>Pterygota</taxon>
        <taxon>Neoptera</taxon>
        <taxon>Endopterygota</taxon>
        <taxon>Diptera</taxon>
        <taxon>Nematocera</taxon>
        <taxon>Culicoidea</taxon>
        <taxon>Culicidae</taxon>
        <taxon>Anophelinae</taxon>
        <taxon>Anopheles</taxon>
    </lineage>
</organism>
<evidence type="ECO:0000313" key="2">
    <source>
        <dbReference type="EnsemblMetazoa" id="ACOM039951-PA.1"/>
    </source>
</evidence>
<keyword evidence="1" id="KW-1133">Transmembrane helix</keyword>
<dbReference type="AlphaFoldDB" id="A0A8W7PY14"/>
<name>A0A8W7PY14_ANOCL</name>
<evidence type="ECO:0000256" key="1">
    <source>
        <dbReference type="SAM" id="Phobius"/>
    </source>
</evidence>
<keyword evidence="1" id="KW-0472">Membrane</keyword>
<accession>A0A8W7PY14</accession>
<feature type="transmembrane region" description="Helical" evidence="1">
    <location>
        <begin position="241"/>
        <end position="263"/>
    </location>
</feature>
<proteinExistence type="predicted"/>